<gene>
    <name evidence="2" type="ORF">QJ043_08755</name>
</gene>
<evidence type="ECO:0000313" key="3">
    <source>
        <dbReference type="Proteomes" id="UP001431693"/>
    </source>
</evidence>
<dbReference type="EC" id="2.4.-.-" evidence="2"/>
<keyword evidence="2" id="KW-0328">Glycosyltransferase</keyword>
<name>A0ABT6ZM73_9ACTN</name>
<feature type="domain" description="Glycosyltransferase 2-like" evidence="1">
    <location>
        <begin position="34"/>
        <end position="153"/>
    </location>
</feature>
<dbReference type="CDD" id="cd00761">
    <property type="entry name" value="Glyco_tranf_GTA_type"/>
    <property type="match status" value="1"/>
</dbReference>
<dbReference type="Proteomes" id="UP001431693">
    <property type="component" value="Unassembled WGS sequence"/>
</dbReference>
<sequence length="385" mass="43984">MVSVLFPQYLHLVLLGFVHPMAEKRDPMSTPVVSVLVPVYNVERYLEECLESLVAQTFQDFEAIIINDGSTDGSRAIIQAFLDRDSRFRAIDKSNSGYGASMNRGLDEARGTYVSILESDDVMVPEGLQVLVDAACVTDAQVVKGDFEYYWSSPERHERAAIVESDWPEGVHNARELTQLFALPASIWSGLYLRDFLRKERIRFLETPGASYQDTSFAYKVWACAERVAFVDHVIIRYRQDNENSSVKSPEKVFCVCDEHDEVTRFLDEDPGRFEDVRGAVAYAKFLNYLWNYDRLAPEVRGEYRNRIADELHRDWVEGRIDFSCFAPWAQADFLELTKSPDDYDARRSANFQGKGAAAILSRYLRVGGPRLLGKALRERFSEGF</sequence>
<dbReference type="PANTHER" id="PTHR22916">
    <property type="entry name" value="GLYCOSYLTRANSFERASE"/>
    <property type="match status" value="1"/>
</dbReference>
<dbReference type="PANTHER" id="PTHR22916:SF3">
    <property type="entry name" value="UDP-GLCNAC:BETAGAL BETA-1,3-N-ACETYLGLUCOSAMINYLTRANSFERASE-LIKE PROTEIN 1"/>
    <property type="match status" value="1"/>
</dbReference>
<dbReference type="Pfam" id="PF00535">
    <property type="entry name" value="Glycos_transf_2"/>
    <property type="match status" value="1"/>
</dbReference>
<accession>A0ABT6ZM73</accession>
<dbReference type="RefSeq" id="WP_283713325.1">
    <property type="nucleotide sequence ID" value="NZ_JASJEW010000003.1"/>
</dbReference>
<keyword evidence="2" id="KW-0808">Transferase</keyword>
<proteinExistence type="predicted"/>
<evidence type="ECO:0000313" key="2">
    <source>
        <dbReference type="EMBL" id="MDJ1130162.1"/>
    </source>
</evidence>
<protein>
    <submittedName>
        <fullName evidence="2">Glycosyltransferase</fullName>
        <ecNumber evidence="2">2.4.-.-</ecNumber>
    </submittedName>
</protein>
<organism evidence="2 3">
    <name type="scientific">Kribbibacterium absianum</name>
    <dbReference type="NCBI Taxonomy" id="3044210"/>
    <lineage>
        <taxon>Bacteria</taxon>
        <taxon>Bacillati</taxon>
        <taxon>Actinomycetota</taxon>
        <taxon>Coriobacteriia</taxon>
        <taxon>Coriobacteriales</taxon>
        <taxon>Kribbibacteriaceae</taxon>
        <taxon>Kribbibacterium</taxon>
    </lineage>
</organism>
<dbReference type="EMBL" id="JASJEX010000004">
    <property type="protein sequence ID" value="MDJ1130162.1"/>
    <property type="molecule type" value="Genomic_DNA"/>
</dbReference>
<dbReference type="SUPFAM" id="SSF53448">
    <property type="entry name" value="Nucleotide-diphospho-sugar transferases"/>
    <property type="match status" value="1"/>
</dbReference>
<keyword evidence="3" id="KW-1185">Reference proteome</keyword>
<dbReference type="InterPro" id="IPR001173">
    <property type="entry name" value="Glyco_trans_2-like"/>
</dbReference>
<reference evidence="2" key="1">
    <citation type="submission" date="2023-05" db="EMBL/GenBank/DDBJ databases">
        <title>[olsenella] sp. nov., isolated from a pig farm feces dump.</title>
        <authorList>
            <person name="Chang Y.-H."/>
        </authorList>
    </citation>
    <scope>NUCLEOTIDE SEQUENCE</scope>
    <source>
        <strain evidence="2">YH-ols2217</strain>
    </source>
</reference>
<evidence type="ECO:0000259" key="1">
    <source>
        <dbReference type="Pfam" id="PF00535"/>
    </source>
</evidence>
<comment type="caution">
    <text evidence="2">The sequence shown here is derived from an EMBL/GenBank/DDBJ whole genome shotgun (WGS) entry which is preliminary data.</text>
</comment>
<dbReference type="Gene3D" id="3.90.550.10">
    <property type="entry name" value="Spore Coat Polysaccharide Biosynthesis Protein SpsA, Chain A"/>
    <property type="match status" value="1"/>
</dbReference>
<dbReference type="GO" id="GO:0016757">
    <property type="term" value="F:glycosyltransferase activity"/>
    <property type="evidence" value="ECO:0007669"/>
    <property type="project" value="UniProtKB-KW"/>
</dbReference>
<dbReference type="InterPro" id="IPR029044">
    <property type="entry name" value="Nucleotide-diphossugar_trans"/>
</dbReference>